<feature type="domain" description="NADP-dependent oxidoreductase" evidence="2">
    <location>
        <begin position="16"/>
        <end position="311"/>
    </location>
</feature>
<dbReference type="InterPro" id="IPR020471">
    <property type="entry name" value="AKR"/>
</dbReference>
<evidence type="ECO:0000313" key="3">
    <source>
        <dbReference type="EMBL" id="NGY03971.1"/>
    </source>
</evidence>
<dbReference type="Proteomes" id="UP000472676">
    <property type="component" value="Unassembled WGS sequence"/>
</dbReference>
<dbReference type="Gene3D" id="3.20.20.100">
    <property type="entry name" value="NADP-dependent oxidoreductase domain"/>
    <property type="match status" value="1"/>
</dbReference>
<evidence type="ECO:0000256" key="1">
    <source>
        <dbReference type="ARBA" id="ARBA00023002"/>
    </source>
</evidence>
<dbReference type="InterPro" id="IPR036812">
    <property type="entry name" value="NAD(P)_OxRdtase_dom_sf"/>
</dbReference>
<name>A0A6M2BP27_9GAMM</name>
<dbReference type="CDD" id="cd19084">
    <property type="entry name" value="AKR_AKR11B1-like"/>
    <property type="match status" value="1"/>
</dbReference>
<dbReference type="SUPFAM" id="SSF51430">
    <property type="entry name" value="NAD(P)-linked oxidoreductase"/>
    <property type="match status" value="1"/>
</dbReference>
<dbReference type="RefSeq" id="WP_166252326.1">
    <property type="nucleotide sequence ID" value="NZ_JAAMOW010000002.1"/>
</dbReference>
<organism evidence="3 4">
    <name type="scientific">Solimonas terrae</name>
    <dbReference type="NCBI Taxonomy" id="1396819"/>
    <lineage>
        <taxon>Bacteria</taxon>
        <taxon>Pseudomonadati</taxon>
        <taxon>Pseudomonadota</taxon>
        <taxon>Gammaproteobacteria</taxon>
        <taxon>Nevskiales</taxon>
        <taxon>Nevskiaceae</taxon>
        <taxon>Solimonas</taxon>
    </lineage>
</organism>
<dbReference type="AlphaFoldDB" id="A0A6M2BP27"/>
<dbReference type="PANTHER" id="PTHR43364">
    <property type="entry name" value="NADH-SPECIFIC METHYLGLYOXAL REDUCTASE-RELATED"/>
    <property type="match status" value="1"/>
</dbReference>
<accession>A0A6M2BP27</accession>
<gene>
    <name evidence="3" type="ORF">G7Y85_04285</name>
</gene>
<comment type="caution">
    <text evidence="3">The sequence shown here is derived from an EMBL/GenBank/DDBJ whole genome shotgun (WGS) entry which is preliminary data.</text>
</comment>
<dbReference type="PANTHER" id="PTHR43364:SF4">
    <property type="entry name" value="NAD(P)-LINKED OXIDOREDUCTASE SUPERFAMILY PROTEIN"/>
    <property type="match status" value="1"/>
</dbReference>
<protein>
    <submittedName>
        <fullName evidence="3">Aldo/keto reductase</fullName>
    </submittedName>
</protein>
<keyword evidence="1" id="KW-0560">Oxidoreductase</keyword>
<sequence>MDKRQIGRSGLRVTTVGLGCNNFGWTIDQNASNAVVAKALDLGINFFDTADRYGTQGGDSEVVLGKALGARRKDIVLLSKFGVDLDNARIRDSSRGYIMRAIDGSLRRLGTDWLDVYMIHWPDYGTPIEETLRALDDLVRDGKVRYIACSNLETWRIVDALWTSRHHGYASFIGAQTEYSLLNRGAEKDVIPALAHYGLGFIPYFPLASGLLTGKYSARDGVDAQGRLKDNFLNLGNNFMTERNLRVVGELDAFCRAHGHTLLELAISWLAQQPTVASVICGATKPAQIEQNVAAAGWVLSAEELAEVDRITGSN</sequence>
<reference evidence="3 4" key="1">
    <citation type="journal article" date="2014" name="Int. J. Syst. Evol. Microbiol.">
        <title>Solimonas terrae sp. nov., isolated from soil.</title>
        <authorList>
            <person name="Kim S.J."/>
            <person name="Moon J.Y."/>
            <person name="Weon H.Y."/>
            <person name="Ahn J.H."/>
            <person name="Chen W.M."/>
            <person name="Kwon S.W."/>
        </authorList>
    </citation>
    <scope>NUCLEOTIDE SEQUENCE [LARGE SCALE GENOMIC DNA]</scope>
    <source>
        <strain evidence="3 4">KIS83-12</strain>
    </source>
</reference>
<dbReference type="FunFam" id="3.20.20.100:FF:000004">
    <property type="entry name" value="Oxidoreductase, aldo/keto reductase"/>
    <property type="match status" value="1"/>
</dbReference>
<dbReference type="InterPro" id="IPR050523">
    <property type="entry name" value="AKR_Detox_Biosynth"/>
</dbReference>
<evidence type="ECO:0000259" key="2">
    <source>
        <dbReference type="Pfam" id="PF00248"/>
    </source>
</evidence>
<dbReference type="GO" id="GO:0005829">
    <property type="term" value="C:cytosol"/>
    <property type="evidence" value="ECO:0007669"/>
    <property type="project" value="UniProtKB-ARBA"/>
</dbReference>
<dbReference type="InterPro" id="IPR023210">
    <property type="entry name" value="NADP_OxRdtase_dom"/>
</dbReference>
<dbReference type="EMBL" id="JAAMOW010000002">
    <property type="protein sequence ID" value="NGY03971.1"/>
    <property type="molecule type" value="Genomic_DNA"/>
</dbReference>
<proteinExistence type="predicted"/>
<dbReference type="PRINTS" id="PR00069">
    <property type="entry name" value="ALDKETRDTASE"/>
</dbReference>
<keyword evidence="4" id="KW-1185">Reference proteome</keyword>
<evidence type="ECO:0000313" key="4">
    <source>
        <dbReference type="Proteomes" id="UP000472676"/>
    </source>
</evidence>
<dbReference type="Pfam" id="PF00248">
    <property type="entry name" value="Aldo_ket_red"/>
    <property type="match status" value="1"/>
</dbReference>
<dbReference type="GO" id="GO:0016491">
    <property type="term" value="F:oxidoreductase activity"/>
    <property type="evidence" value="ECO:0007669"/>
    <property type="project" value="UniProtKB-KW"/>
</dbReference>